<dbReference type="Pfam" id="PF00069">
    <property type="entry name" value="Pkinase"/>
    <property type="match status" value="1"/>
</dbReference>
<dbReference type="PROSITE" id="PS00107">
    <property type="entry name" value="PROTEIN_KINASE_ATP"/>
    <property type="match status" value="1"/>
</dbReference>
<dbReference type="InterPro" id="IPR017441">
    <property type="entry name" value="Protein_kinase_ATP_BS"/>
</dbReference>
<sequence>MDTQVGNKFRLGKKIGGGSSGKIYKGTDIQTNEEVAIKLEDRRTDHPQIQRELKLYKILLGGTGIPHVRWYDVERDYNVLVMDLLGPSLEDLVNQCGGKLSLKSVLMLADQMIKRIEYVHCKSLLHRNIKPKNFLMGMGRHANKVYIIGFGHGKKFIDTNTHQHISHRENKSLKRTGRYAHCGREQGRRDDLESLAILTWEDLKGALKRQKYEKITMCRGYPTEFASYFYYCRSLHFDDEPDYAYLRKYFVVSFKCERFQFDYVFDWTTPKYQQCQCSKELACVPVSGCRKSSEYNLASSSKISDIYMFMKMSIFFFFVTGTYS</sequence>
<proteinExistence type="inferred from homology"/>
<keyword evidence="5" id="KW-1185">Reference proteome</keyword>
<evidence type="ECO:0000256" key="2">
    <source>
        <dbReference type="PROSITE-ProRule" id="PRU10141"/>
    </source>
</evidence>
<dbReference type="SUPFAM" id="SSF56112">
    <property type="entry name" value="Protein kinase-like (PK-like)"/>
    <property type="match status" value="1"/>
</dbReference>
<dbReference type="PROSITE" id="PS50011">
    <property type="entry name" value="PROTEIN_KINASE_DOM"/>
    <property type="match status" value="1"/>
</dbReference>
<protein>
    <recommendedName>
        <fullName evidence="3">Protein kinase domain-containing protein</fullName>
    </recommendedName>
</protein>
<feature type="binding site" evidence="2">
    <location>
        <position position="38"/>
    </location>
    <ligand>
        <name>ATP</name>
        <dbReference type="ChEBI" id="CHEBI:30616"/>
    </ligand>
</feature>
<evidence type="ECO:0000256" key="1">
    <source>
        <dbReference type="ARBA" id="ARBA00005926"/>
    </source>
</evidence>
<comment type="caution">
    <text evidence="4">The sequence shown here is derived from an EMBL/GenBank/DDBJ whole genome shotgun (WGS) entry which is preliminary data.</text>
</comment>
<name>A0ABN7EAC2_SPIIN</name>
<dbReference type="EMBL" id="CACRZD030000131">
    <property type="protein sequence ID" value="CAA6674655.1"/>
    <property type="molecule type" value="Genomic_DNA"/>
</dbReference>
<keyword evidence="2" id="KW-0067">ATP-binding</keyword>
<reference evidence="5" key="1">
    <citation type="journal article" date="2020" name="Sci. Rep.">
        <title>Chromosome-scale genome assembly for the duckweed Spirodela intermedia, integrating cytogenetic maps, PacBio and Oxford Nanopore libraries.</title>
        <authorList>
            <person name="Hoang P.T.N."/>
            <person name="Fiebig A."/>
            <person name="Novak P."/>
            <person name="Macas J."/>
            <person name="Cao H.X."/>
            <person name="Stepanenko A."/>
            <person name="Chen G."/>
            <person name="Borisjuk N."/>
            <person name="Scholz U."/>
            <person name="Schubert I."/>
        </authorList>
    </citation>
    <scope>NUCLEOTIDE SEQUENCE [LARGE SCALE GENOMIC DNA]</scope>
</reference>
<dbReference type="InterPro" id="IPR050235">
    <property type="entry name" value="CK1_Ser-Thr_kinase"/>
</dbReference>
<feature type="domain" description="Protein kinase" evidence="3">
    <location>
        <begin position="9"/>
        <end position="250"/>
    </location>
</feature>
<keyword evidence="2" id="KW-0547">Nucleotide-binding</keyword>
<dbReference type="PANTHER" id="PTHR11909">
    <property type="entry name" value="CASEIN KINASE-RELATED"/>
    <property type="match status" value="1"/>
</dbReference>
<gene>
    <name evidence="4" type="ORF">SI7747_UN021013</name>
</gene>
<dbReference type="Proteomes" id="UP001189122">
    <property type="component" value="Unassembled WGS sequence"/>
</dbReference>
<accession>A0ABN7EAC2</accession>
<dbReference type="InterPro" id="IPR011009">
    <property type="entry name" value="Kinase-like_dom_sf"/>
</dbReference>
<comment type="similarity">
    <text evidence="1">Belongs to the protein kinase superfamily. CK1 Ser/Thr protein kinase family. Casein kinase I subfamily.</text>
</comment>
<dbReference type="InterPro" id="IPR000719">
    <property type="entry name" value="Prot_kinase_dom"/>
</dbReference>
<evidence type="ECO:0000259" key="3">
    <source>
        <dbReference type="PROSITE" id="PS50011"/>
    </source>
</evidence>
<organism evidence="4 5">
    <name type="scientific">Spirodela intermedia</name>
    <name type="common">Intermediate duckweed</name>
    <dbReference type="NCBI Taxonomy" id="51605"/>
    <lineage>
        <taxon>Eukaryota</taxon>
        <taxon>Viridiplantae</taxon>
        <taxon>Streptophyta</taxon>
        <taxon>Embryophyta</taxon>
        <taxon>Tracheophyta</taxon>
        <taxon>Spermatophyta</taxon>
        <taxon>Magnoliopsida</taxon>
        <taxon>Liliopsida</taxon>
        <taxon>Araceae</taxon>
        <taxon>Lemnoideae</taxon>
        <taxon>Spirodela</taxon>
    </lineage>
</organism>
<evidence type="ECO:0000313" key="4">
    <source>
        <dbReference type="EMBL" id="CAA6674655.1"/>
    </source>
</evidence>
<dbReference type="Gene3D" id="1.10.510.10">
    <property type="entry name" value="Transferase(Phosphotransferase) domain 1"/>
    <property type="match status" value="1"/>
</dbReference>
<dbReference type="SMART" id="SM00220">
    <property type="entry name" value="S_TKc"/>
    <property type="match status" value="1"/>
</dbReference>
<evidence type="ECO:0000313" key="5">
    <source>
        <dbReference type="Proteomes" id="UP001189122"/>
    </source>
</evidence>